<proteinExistence type="predicted"/>
<evidence type="ECO:0000313" key="2">
    <source>
        <dbReference type="EMBL" id="ELQ42645.1"/>
    </source>
</evidence>
<name>A0AA97P615_PYRO3</name>
<protein>
    <submittedName>
        <fullName evidence="2">Uncharacterized protein</fullName>
    </submittedName>
</protein>
<dbReference type="EMBL" id="JH793538">
    <property type="protein sequence ID" value="ELQ42645.1"/>
    <property type="molecule type" value="Genomic_DNA"/>
</dbReference>
<gene>
    <name evidence="2" type="ORF">OOU_Y34scaffold00199g3</name>
</gene>
<dbReference type="Proteomes" id="UP000011086">
    <property type="component" value="Unassembled WGS sequence"/>
</dbReference>
<evidence type="ECO:0000256" key="1">
    <source>
        <dbReference type="SAM" id="MobiDB-lite"/>
    </source>
</evidence>
<organism evidence="2">
    <name type="scientific">Pyricularia oryzae (strain Y34)</name>
    <name type="common">Rice blast fungus</name>
    <name type="synonym">Magnaporthe oryzae</name>
    <dbReference type="NCBI Taxonomy" id="1143189"/>
    <lineage>
        <taxon>Eukaryota</taxon>
        <taxon>Fungi</taxon>
        <taxon>Dikarya</taxon>
        <taxon>Ascomycota</taxon>
        <taxon>Pezizomycotina</taxon>
        <taxon>Sordariomycetes</taxon>
        <taxon>Sordariomycetidae</taxon>
        <taxon>Magnaporthales</taxon>
        <taxon>Pyriculariaceae</taxon>
        <taxon>Pyricularia</taxon>
    </lineage>
</organism>
<feature type="region of interest" description="Disordered" evidence="1">
    <location>
        <begin position="24"/>
        <end position="46"/>
    </location>
</feature>
<reference evidence="2" key="1">
    <citation type="journal article" date="2012" name="PLoS Genet.">
        <title>Comparative analysis of the genomes of two field isolates of the rice blast fungus Magnaporthe oryzae.</title>
        <authorList>
            <person name="Xue M."/>
            <person name="Yang J."/>
            <person name="Li Z."/>
            <person name="Hu S."/>
            <person name="Yao N."/>
            <person name="Dean R.A."/>
            <person name="Zhao W."/>
            <person name="Shen M."/>
            <person name="Zhang H."/>
            <person name="Li C."/>
            <person name="Liu L."/>
            <person name="Cao L."/>
            <person name="Xu X."/>
            <person name="Xing Y."/>
            <person name="Hsiang T."/>
            <person name="Zhang Z."/>
            <person name="Xu J.R."/>
            <person name="Peng Y.L."/>
        </authorList>
    </citation>
    <scope>NUCLEOTIDE SEQUENCE</scope>
    <source>
        <strain evidence="2">Y34</strain>
    </source>
</reference>
<dbReference type="AlphaFoldDB" id="A0AA97P615"/>
<sequence>MISSRPSRSFNGRHRLGYGTKVQGVMSSKGEGSAINPPSGRTVRFA</sequence>
<accession>A0AA97P615</accession>